<evidence type="ECO:0000313" key="3">
    <source>
        <dbReference type="EMBL" id="GAB35185.1"/>
    </source>
</evidence>
<proteinExistence type="predicted"/>
<dbReference type="Gene3D" id="3.40.50.1820">
    <property type="entry name" value="alpha/beta hydrolase"/>
    <property type="match status" value="1"/>
</dbReference>
<accession>H5TNX7</accession>
<dbReference type="PANTHER" id="PTHR48081">
    <property type="entry name" value="AB HYDROLASE SUPERFAMILY PROTEIN C4A8.06C"/>
    <property type="match status" value="1"/>
</dbReference>
<evidence type="ECO:0000256" key="1">
    <source>
        <dbReference type="ARBA" id="ARBA00022801"/>
    </source>
</evidence>
<dbReference type="Pfam" id="PF07859">
    <property type="entry name" value="Abhydrolase_3"/>
    <property type="match status" value="1"/>
</dbReference>
<comment type="caution">
    <text evidence="3">The sequence shown here is derived from an EMBL/GenBank/DDBJ whole genome shotgun (WGS) entry which is preliminary data.</text>
</comment>
<protein>
    <submittedName>
        <fullName evidence="3">Hydrolase</fullName>
    </submittedName>
</protein>
<dbReference type="Proteomes" id="UP000005038">
    <property type="component" value="Unassembled WGS sequence"/>
</dbReference>
<gene>
    <name evidence="3" type="ORF">GOOTI_145_00040</name>
</gene>
<dbReference type="EMBL" id="BAFB01000145">
    <property type="protein sequence ID" value="GAB35185.1"/>
    <property type="molecule type" value="Genomic_DNA"/>
</dbReference>
<reference evidence="3" key="1">
    <citation type="submission" date="2012-02" db="EMBL/GenBank/DDBJ databases">
        <title>Whole genome shotgun sequence of Gordonia otitidis NBRC 100426.</title>
        <authorList>
            <person name="Yoshida I."/>
            <person name="Hosoyama A."/>
            <person name="Tsuchikane K."/>
            <person name="Katsumata H."/>
            <person name="Yamazaki S."/>
            <person name="Fujita N."/>
        </authorList>
    </citation>
    <scope>NUCLEOTIDE SEQUENCE [LARGE SCALE GENOMIC DNA]</scope>
    <source>
        <strain evidence="3">NBRC 100426</strain>
    </source>
</reference>
<keyword evidence="4" id="KW-1185">Reference proteome</keyword>
<evidence type="ECO:0000313" key="4">
    <source>
        <dbReference type="Proteomes" id="UP000005038"/>
    </source>
</evidence>
<dbReference type="PANTHER" id="PTHR48081:SF31">
    <property type="entry name" value="STERYL ACETYL HYDROLASE MUG81-RELATED"/>
    <property type="match status" value="1"/>
</dbReference>
<dbReference type="InterPro" id="IPR013094">
    <property type="entry name" value="AB_hydrolase_3"/>
</dbReference>
<sequence>MTPGLGAACDEAGVGDVDLTYPDAMVMADRPEVETASKPIAALTMVGLGESLLNGLARVPFSKPWKGPSGLLDNIGQAVTRNTIRAFMGYSMGLPIEEFRSMEKALDDICNTILPPVIELAGKVEITEDTINGVPGIWCRAKASSDAYVDDDESKEAIGATILYLHGGGYIGTSPIMYSAFAAALVRITGFEIFIADYRMAPEFPFPAGVLDAADVYQGLLDRGIPAEHLMVAGDSGGGGLATSLISYLHNKDMPRPAALALFSPEIDLDLDNASVTENAKYDILPWSIPVTPYLHGVQPNDVRVSIVYADPSPDWFPPTFVCWGEDEMFRDGIREFVGKLEANGVPVYGMEGRGMFHVFPILMPWAEASKDVLRSLRERIARNIAADPEAKPTH</sequence>
<name>H5TNX7_GORO1</name>
<feature type="domain" description="Alpha/beta hydrolase fold-3" evidence="2">
    <location>
        <begin position="162"/>
        <end position="360"/>
    </location>
</feature>
<dbReference type="STRING" id="1108044.GOOTI_145_00040"/>
<dbReference type="InterPro" id="IPR050300">
    <property type="entry name" value="GDXG_lipolytic_enzyme"/>
</dbReference>
<dbReference type="SUPFAM" id="SSF53474">
    <property type="entry name" value="alpha/beta-Hydrolases"/>
    <property type="match status" value="1"/>
</dbReference>
<keyword evidence="1 3" id="KW-0378">Hydrolase</keyword>
<dbReference type="GO" id="GO:0016787">
    <property type="term" value="F:hydrolase activity"/>
    <property type="evidence" value="ECO:0007669"/>
    <property type="project" value="UniProtKB-KW"/>
</dbReference>
<dbReference type="AlphaFoldDB" id="H5TNX7"/>
<organism evidence="3 4">
    <name type="scientific">Gordonia otitidis (strain DSM 44809 / CCUG 52243 / JCM 12355 / NBRC 100426 / IFM 10032)</name>
    <dbReference type="NCBI Taxonomy" id="1108044"/>
    <lineage>
        <taxon>Bacteria</taxon>
        <taxon>Bacillati</taxon>
        <taxon>Actinomycetota</taxon>
        <taxon>Actinomycetes</taxon>
        <taxon>Mycobacteriales</taxon>
        <taxon>Gordoniaceae</taxon>
        <taxon>Gordonia</taxon>
    </lineage>
</organism>
<dbReference type="InterPro" id="IPR029058">
    <property type="entry name" value="AB_hydrolase_fold"/>
</dbReference>
<evidence type="ECO:0000259" key="2">
    <source>
        <dbReference type="Pfam" id="PF07859"/>
    </source>
</evidence>